<dbReference type="Proteomes" id="UP001500420">
    <property type="component" value="Unassembled WGS sequence"/>
</dbReference>
<organism evidence="1 2">
    <name type="scientific">Natronoarchaeum mannanilyticum</name>
    <dbReference type="NCBI Taxonomy" id="926360"/>
    <lineage>
        <taxon>Archaea</taxon>
        <taxon>Methanobacteriati</taxon>
        <taxon>Methanobacteriota</taxon>
        <taxon>Stenosarchaea group</taxon>
        <taxon>Halobacteria</taxon>
        <taxon>Halobacteriales</taxon>
        <taxon>Natronoarchaeaceae</taxon>
    </lineage>
</organism>
<gene>
    <name evidence="1" type="ORF">GCM10009020_29910</name>
</gene>
<accession>A0AAV3TCV5</accession>
<comment type="caution">
    <text evidence="1">The sequence shown here is derived from an EMBL/GenBank/DDBJ whole genome shotgun (WGS) entry which is preliminary data.</text>
</comment>
<reference evidence="1 2" key="1">
    <citation type="journal article" date="2019" name="Int. J. Syst. Evol. Microbiol.">
        <title>The Global Catalogue of Microorganisms (GCM) 10K type strain sequencing project: providing services to taxonomists for standard genome sequencing and annotation.</title>
        <authorList>
            <consortium name="The Broad Institute Genomics Platform"/>
            <consortium name="The Broad Institute Genome Sequencing Center for Infectious Disease"/>
            <person name="Wu L."/>
            <person name="Ma J."/>
        </authorList>
    </citation>
    <scope>NUCLEOTIDE SEQUENCE [LARGE SCALE GENOMIC DNA]</scope>
    <source>
        <strain evidence="1 2">JCM 16328</strain>
    </source>
</reference>
<proteinExistence type="predicted"/>
<dbReference type="Gene3D" id="3.40.190.10">
    <property type="entry name" value="Periplasmic binding protein-like II"/>
    <property type="match status" value="2"/>
</dbReference>
<sequence>MSSFGYDPKLSRRRLVRAGGAAAALGFAGCLGNDGDSDGDDGDAEPDGPELEVLHPWIAPAEHSAMETLTAAFEDANPDIVTDFFANSGDTPYRERIGDRLDADAPPSSFACRAGGNLERYRAHLGAAADEIWKEADLSSVSPPEIRNLCRVDGEQLAVPVGAYRTNHLFYSVRVVEEAGVDPDALSTPAELMGALDRVAETTDATPMAHPMKGSWATLQLFANVLLGQDGNDAYVTFVEDGGAGSAVRSALETTGEILSNYVTDDAASMNPAIANDSLASDEAAFLPQGTWTATDLRANDFDYGADWGSVPFPGTDGTYGLALDSFVAPVDGAGENPSPRATDAWLRHVADAESQRSFNARRGSVPPRTDISTAPFDQFLTELTEEFRTADSRPPSLAHGLAVAPEQLSAMESVVEEQFSGPFDVDATAEGLLEVTRNG</sequence>
<protein>
    <submittedName>
        <fullName evidence="1">Extracellular solute-binding protein</fullName>
    </submittedName>
</protein>
<dbReference type="AlphaFoldDB" id="A0AAV3TCV5"/>
<keyword evidence="2" id="KW-1185">Reference proteome</keyword>
<dbReference type="RefSeq" id="WP_343774861.1">
    <property type="nucleotide sequence ID" value="NZ_BAAADV010000007.1"/>
</dbReference>
<evidence type="ECO:0000313" key="1">
    <source>
        <dbReference type="EMBL" id="GAA0679389.1"/>
    </source>
</evidence>
<name>A0AAV3TCV5_9EURY</name>
<evidence type="ECO:0000313" key="2">
    <source>
        <dbReference type="Proteomes" id="UP001500420"/>
    </source>
</evidence>
<dbReference type="InterPro" id="IPR006059">
    <property type="entry name" value="SBP"/>
</dbReference>
<dbReference type="EMBL" id="BAAADV010000007">
    <property type="protein sequence ID" value="GAA0679389.1"/>
    <property type="molecule type" value="Genomic_DNA"/>
</dbReference>
<dbReference type="Pfam" id="PF13416">
    <property type="entry name" value="SBP_bac_8"/>
    <property type="match status" value="1"/>
</dbReference>
<dbReference type="SUPFAM" id="SSF53850">
    <property type="entry name" value="Periplasmic binding protein-like II"/>
    <property type="match status" value="1"/>
</dbReference>